<evidence type="ECO:0000256" key="6">
    <source>
        <dbReference type="ARBA" id="ARBA00023040"/>
    </source>
</evidence>
<dbReference type="InterPro" id="IPR017452">
    <property type="entry name" value="GPCR_Rhodpsn_7TM"/>
</dbReference>
<dbReference type="Pfam" id="PF00001">
    <property type="entry name" value="7tm_1"/>
    <property type="match status" value="1"/>
</dbReference>
<accession>A0A1D2M882</accession>
<keyword evidence="8" id="KW-1015">Disulfide bond</keyword>
<reference evidence="14 15" key="1">
    <citation type="journal article" date="2016" name="Genome Biol. Evol.">
        <title>Gene Family Evolution Reflects Adaptation to Soil Environmental Stressors in the Genome of the Collembolan Orchesella cincta.</title>
        <authorList>
            <person name="Faddeeva-Vakhrusheva A."/>
            <person name="Derks M.F."/>
            <person name="Anvar S.Y."/>
            <person name="Agamennone V."/>
            <person name="Suring W."/>
            <person name="Smit S."/>
            <person name="van Straalen N.M."/>
            <person name="Roelofs D."/>
        </authorList>
    </citation>
    <scope>NUCLEOTIDE SEQUENCE [LARGE SCALE GENOMIC DNA]</scope>
    <source>
        <tissue evidence="14">Mixed pool</tissue>
    </source>
</reference>
<comment type="subcellular location">
    <subcellularLocation>
        <location evidence="1">Cell membrane</location>
        <topology evidence="1">Multi-pass membrane protein</topology>
    </subcellularLocation>
</comment>
<evidence type="ECO:0000313" key="14">
    <source>
        <dbReference type="EMBL" id="ODM89180.1"/>
    </source>
</evidence>
<feature type="transmembrane region" description="Helical" evidence="12">
    <location>
        <begin position="77"/>
        <end position="97"/>
    </location>
</feature>
<dbReference type="PRINTS" id="PR00237">
    <property type="entry name" value="GPCRRHODOPSN"/>
</dbReference>
<keyword evidence="4 12" id="KW-0812">Transmembrane</keyword>
<evidence type="ECO:0000256" key="4">
    <source>
        <dbReference type="ARBA" id="ARBA00022692"/>
    </source>
</evidence>
<evidence type="ECO:0000256" key="9">
    <source>
        <dbReference type="ARBA" id="ARBA00023170"/>
    </source>
</evidence>
<keyword evidence="5 12" id="KW-1133">Transmembrane helix</keyword>
<evidence type="ECO:0000256" key="3">
    <source>
        <dbReference type="ARBA" id="ARBA00022475"/>
    </source>
</evidence>
<evidence type="ECO:0000256" key="1">
    <source>
        <dbReference type="ARBA" id="ARBA00004651"/>
    </source>
</evidence>
<dbReference type="PRINTS" id="PR00663">
    <property type="entry name" value="GALANINR"/>
</dbReference>
<keyword evidence="6" id="KW-0297">G-protein coupled receptor</keyword>
<feature type="transmembrane region" description="Helical" evidence="12">
    <location>
        <begin position="117"/>
        <end position="145"/>
    </location>
</feature>
<proteinExistence type="inferred from homology"/>
<keyword evidence="7 12" id="KW-0472">Membrane</keyword>
<dbReference type="AlphaFoldDB" id="A0A1D2M882"/>
<gene>
    <name evidence="14" type="ORF">Ocin01_17503</name>
</gene>
<evidence type="ECO:0000256" key="5">
    <source>
        <dbReference type="ARBA" id="ARBA00022989"/>
    </source>
</evidence>
<feature type="transmembrane region" description="Helical" evidence="12">
    <location>
        <begin position="255"/>
        <end position="277"/>
    </location>
</feature>
<dbReference type="Proteomes" id="UP000094527">
    <property type="component" value="Unassembled WGS sequence"/>
</dbReference>
<evidence type="ECO:0000256" key="2">
    <source>
        <dbReference type="ARBA" id="ARBA00010663"/>
    </source>
</evidence>
<dbReference type="OMA" id="CINIEHA"/>
<dbReference type="OrthoDB" id="2132067at2759"/>
<dbReference type="Gene3D" id="1.20.1070.10">
    <property type="entry name" value="Rhodopsin 7-helix transmembrane proteins"/>
    <property type="match status" value="1"/>
</dbReference>
<sequence length="315" mass="35675">MGASSFFSLIGRRFPHHQIIKISRKWEYSDNGKLEQIIGLIVPILFGIIFVVGLVGNALVVLVVASNQQMRNTTNILIVNLATADLPFIIFCVPFTAADYVMSYWPFGEIWCKTVQYLIIVSVYMSVYTLVIMSFSRFLAIVYPISVASISIRTKRNTYWAISLTWIIILLSCLPLFSAHKLIIYTYGNEEMAACSFSQDYNRTAFQISFMLTSYAIPLFIICLLYFGMVFRLWKSVSPAGSSRQSTRVKKRVTLMVLVVVGVFAVCWLPIQTVLVLKSLSLYQITDITLAILDHCACSRLHELVCESHSVCFPF</sequence>
<evidence type="ECO:0000256" key="8">
    <source>
        <dbReference type="ARBA" id="ARBA00023157"/>
    </source>
</evidence>
<dbReference type="PANTHER" id="PTHR45695:SF23">
    <property type="entry name" value="GALANIN-LIKE G-PROTEIN COUPLED RECEPTOR NPR-9"/>
    <property type="match status" value="1"/>
</dbReference>
<dbReference type="SUPFAM" id="SSF81321">
    <property type="entry name" value="Family A G protein-coupled receptor-like"/>
    <property type="match status" value="1"/>
</dbReference>
<comment type="caution">
    <text evidence="14">The sequence shown here is derived from an EMBL/GenBank/DDBJ whole genome shotgun (WGS) entry which is preliminary data.</text>
</comment>
<comment type="similarity">
    <text evidence="2">Belongs to the G-protein coupled receptor 1 family.</text>
</comment>
<evidence type="ECO:0000259" key="13">
    <source>
        <dbReference type="PROSITE" id="PS50262"/>
    </source>
</evidence>
<keyword evidence="9 14" id="KW-0675">Receptor</keyword>
<evidence type="ECO:0000256" key="12">
    <source>
        <dbReference type="SAM" id="Phobius"/>
    </source>
</evidence>
<evidence type="ECO:0000313" key="15">
    <source>
        <dbReference type="Proteomes" id="UP000094527"/>
    </source>
</evidence>
<dbReference type="STRING" id="48709.A0A1D2M882"/>
<feature type="domain" description="G-protein coupled receptors family 1 profile" evidence="13">
    <location>
        <begin position="56"/>
        <end position="280"/>
    </location>
</feature>
<dbReference type="PROSITE" id="PS50262">
    <property type="entry name" value="G_PROTEIN_RECEP_F1_2"/>
    <property type="match status" value="1"/>
</dbReference>
<dbReference type="PANTHER" id="PTHR45695">
    <property type="entry name" value="LEUCOKININ RECEPTOR-RELATED"/>
    <property type="match status" value="1"/>
</dbReference>
<feature type="transmembrane region" description="Helical" evidence="12">
    <location>
        <begin position="157"/>
        <end position="177"/>
    </location>
</feature>
<feature type="transmembrane region" description="Helical" evidence="12">
    <location>
        <begin position="37"/>
        <end position="65"/>
    </location>
</feature>
<keyword evidence="15" id="KW-1185">Reference proteome</keyword>
<evidence type="ECO:0000256" key="11">
    <source>
        <dbReference type="ARBA" id="ARBA00023224"/>
    </source>
</evidence>
<protein>
    <submittedName>
        <fullName evidence="14">Allatostatin-A receptor</fullName>
    </submittedName>
</protein>
<keyword evidence="10" id="KW-0325">Glycoprotein</keyword>
<keyword evidence="11" id="KW-0807">Transducer</keyword>
<keyword evidence="3" id="KW-1003">Cell membrane</keyword>
<name>A0A1D2M882_ORCCI</name>
<feature type="transmembrane region" description="Helical" evidence="12">
    <location>
        <begin position="215"/>
        <end position="234"/>
    </location>
</feature>
<dbReference type="GO" id="GO:0005886">
    <property type="term" value="C:plasma membrane"/>
    <property type="evidence" value="ECO:0007669"/>
    <property type="project" value="UniProtKB-SubCell"/>
</dbReference>
<dbReference type="GO" id="GO:0004930">
    <property type="term" value="F:G protein-coupled receptor activity"/>
    <property type="evidence" value="ECO:0007669"/>
    <property type="project" value="UniProtKB-KW"/>
</dbReference>
<dbReference type="InterPro" id="IPR000276">
    <property type="entry name" value="GPCR_Rhodpsn"/>
</dbReference>
<dbReference type="EMBL" id="LJIJ01002833">
    <property type="protein sequence ID" value="ODM89180.1"/>
    <property type="molecule type" value="Genomic_DNA"/>
</dbReference>
<dbReference type="SMART" id="SM01381">
    <property type="entry name" value="7TM_GPCR_Srsx"/>
    <property type="match status" value="1"/>
</dbReference>
<evidence type="ECO:0000256" key="7">
    <source>
        <dbReference type="ARBA" id="ARBA00023136"/>
    </source>
</evidence>
<evidence type="ECO:0000256" key="10">
    <source>
        <dbReference type="ARBA" id="ARBA00023180"/>
    </source>
</evidence>
<dbReference type="InterPro" id="IPR000405">
    <property type="entry name" value="Galanin_rcpt"/>
</dbReference>
<organism evidence="14 15">
    <name type="scientific">Orchesella cincta</name>
    <name type="common">Springtail</name>
    <name type="synonym">Podura cincta</name>
    <dbReference type="NCBI Taxonomy" id="48709"/>
    <lineage>
        <taxon>Eukaryota</taxon>
        <taxon>Metazoa</taxon>
        <taxon>Ecdysozoa</taxon>
        <taxon>Arthropoda</taxon>
        <taxon>Hexapoda</taxon>
        <taxon>Collembola</taxon>
        <taxon>Entomobryomorpha</taxon>
        <taxon>Entomobryoidea</taxon>
        <taxon>Orchesellidae</taxon>
        <taxon>Orchesellinae</taxon>
        <taxon>Orchesella</taxon>
    </lineage>
</organism>